<keyword evidence="3" id="KW-1185">Reference proteome</keyword>
<evidence type="ECO:0000313" key="3">
    <source>
        <dbReference type="Proteomes" id="UP000186817"/>
    </source>
</evidence>
<feature type="region of interest" description="Disordered" evidence="1">
    <location>
        <begin position="125"/>
        <end position="178"/>
    </location>
</feature>
<evidence type="ECO:0000313" key="2">
    <source>
        <dbReference type="EMBL" id="OLP75571.1"/>
    </source>
</evidence>
<gene>
    <name evidence="2" type="ORF">AK812_SmicGene44610</name>
</gene>
<feature type="compositionally biased region" description="Low complexity" evidence="1">
    <location>
        <begin position="288"/>
        <end position="299"/>
    </location>
</feature>
<evidence type="ECO:0000256" key="1">
    <source>
        <dbReference type="SAM" id="MobiDB-lite"/>
    </source>
</evidence>
<feature type="compositionally biased region" description="Basic residues" evidence="1">
    <location>
        <begin position="125"/>
        <end position="146"/>
    </location>
</feature>
<name>A0A1Q9BY16_SYMMI</name>
<feature type="region of interest" description="Disordered" evidence="1">
    <location>
        <begin position="288"/>
        <end position="314"/>
    </location>
</feature>
<comment type="caution">
    <text evidence="2">The sequence shown here is derived from an EMBL/GenBank/DDBJ whole genome shotgun (WGS) entry which is preliminary data.</text>
</comment>
<accession>A0A1Q9BY16</accession>
<reference evidence="2 3" key="1">
    <citation type="submission" date="2016-02" db="EMBL/GenBank/DDBJ databases">
        <title>Genome analysis of coral dinoflagellate symbionts highlights evolutionary adaptations to a symbiotic lifestyle.</title>
        <authorList>
            <person name="Aranda M."/>
            <person name="Li Y."/>
            <person name="Liew Y.J."/>
            <person name="Baumgarten S."/>
            <person name="Simakov O."/>
            <person name="Wilson M."/>
            <person name="Piel J."/>
            <person name="Ashoor H."/>
            <person name="Bougouffa S."/>
            <person name="Bajic V.B."/>
            <person name="Ryu T."/>
            <person name="Ravasi T."/>
            <person name="Bayer T."/>
            <person name="Micklem G."/>
            <person name="Kim H."/>
            <person name="Bhak J."/>
            <person name="Lajeunesse T.C."/>
            <person name="Voolstra C.R."/>
        </authorList>
    </citation>
    <scope>NUCLEOTIDE SEQUENCE [LARGE SCALE GENOMIC DNA]</scope>
    <source>
        <strain evidence="2 3">CCMP2467</strain>
    </source>
</reference>
<protein>
    <submittedName>
        <fullName evidence="2">Uncharacterized protein</fullName>
    </submittedName>
</protein>
<organism evidence="2 3">
    <name type="scientific">Symbiodinium microadriaticum</name>
    <name type="common">Dinoflagellate</name>
    <name type="synonym">Zooxanthella microadriatica</name>
    <dbReference type="NCBI Taxonomy" id="2951"/>
    <lineage>
        <taxon>Eukaryota</taxon>
        <taxon>Sar</taxon>
        <taxon>Alveolata</taxon>
        <taxon>Dinophyceae</taxon>
        <taxon>Suessiales</taxon>
        <taxon>Symbiodiniaceae</taxon>
        <taxon>Symbiodinium</taxon>
    </lineage>
</organism>
<dbReference type="Proteomes" id="UP000186817">
    <property type="component" value="Unassembled WGS sequence"/>
</dbReference>
<proteinExistence type="predicted"/>
<feature type="non-terminal residue" evidence="2">
    <location>
        <position position="314"/>
    </location>
</feature>
<dbReference type="EMBL" id="LSRX01002401">
    <property type="protein sequence ID" value="OLP75571.1"/>
    <property type="molecule type" value="Genomic_DNA"/>
</dbReference>
<sequence length="314" mass="34134">MTETVDAGKRKELQRMRRAKLMSLIASHVVPQDLDFLNEIDAMYSTAKDTTEDDDEDEIIMGDFVDELVLDDLLAEDKQEFRMVSDAVKKRRIRRVQQTWQAIKKSQQAKAEAKAKAIAKAKAKAKAKGKAKGKFGRQRMLPRKRPRAPDENGQEVRVPGRPAEVPDGQEGAEGRVPAPPADVPEVPAMPVPAAPPEVPVVPVPAQEVAGQMKYDPNPGGKVEAMSEEVEQAAQVYGKLLSVFSQKAEFQREGSKLKVAAAHMRCACPTCPGERLKYLVISDAGSSVEAAEQHGSSAAQGGSGSRDVSSRRLGK</sequence>
<dbReference type="AlphaFoldDB" id="A0A1Q9BY16"/>